<dbReference type="EC" id="3.5.-.-" evidence="1"/>
<dbReference type="Gene3D" id="3.50.30.50">
    <property type="entry name" value="Putative cyclase"/>
    <property type="match status" value="1"/>
</dbReference>
<organism evidence="1 2">
    <name type="scientific">Rapidithrix thailandica</name>
    <dbReference type="NCBI Taxonomy" id="413964"/>
    <lineage>
        <taxon>Bacteria</taxon>
        <taxon>Pseudomonadati</taxon>
        <taxon>Bacteroidota</taxon>
        <taxon>Cytophagia</taxon>
        <taxon>Cytophagales</taxon>
        <taxon>Flammeovirgaceae</taxon>
        <taxon>Rapidithrix</taxon>
    </lineage>
</organism>
<dbReference type="InterPro" id="IPR037175">
    <property type="entry name" value="KFase_sf"/>
</dbReference>
<comment type="caution">
    <text evidence="1">The sequence shown here is derived from an EMBL/GenBank/DDBJ whole genome shotgun (WGS) entry which is preliminary data.</text>
</comment>
<dbReference type="RefSeq" id="WP_346822032.1">
    <property type="nucleotide sequence ID" value="NZ_JBDKWZ010000008.1"/>
</dbReference>
<dbReference type="PANTHER" id="PTHR31118">
    <property type="entry name" value="CYCLASE-LIKE PROTEIN 2"/>
    <property type="match status" value="1"/>
</dbReference>
<sequence>MDYRVKFDFEIYFTNGGSIKGEDFRLDISSENISDAELIDYIVEDMRLLMVGKTKILNKEIIREKHKRQPIDSPAHAKTYIDLSHTIENGLVTYKGLPAPIICDYLSREDSKSHYEEGTEFQVGKIEMVSNTGTYIDCPFHRYETGKDLSEVGLEKFADIEGTVIRVPFENSLAITEEHLKGFEIRNRAVLIHTGWAQHWNTETYYENHPYLTQSAAEYLLECRVSLVGIDSHNIDDTSSKSRPVHSLLLGNEILIVEHLCNLNLLPDEGFTFSAIPPKFKGVGTFPVRAMAKIK</sequence>
<dbReference type="GO" id="GO:0019441">
    <property type="term" value="P:L-tryptophan catabolic process to kynurenine"/>
    <property type="evidence" value="ECO:0007669"/>
    <property type="project" value="InterPro"/>
</dbReference>
<dbReference type="SUPFAM" id="SSF102198">
    <property type="entry name" value="Putative cyclase"/>
    <property type="match status" value="1"/>
</dbReference>
<dbReference type="GO" id="GO:0004061">
    <property type="term" value="F:arylformamidase activity"/>
    <property type="evidence" value="ECO:0007669"/>
    <property type="project" value="InterPro"/>
</dbReference>
<protein>
    <submittedName>
        <fullName evidence="1">Cyclase family protein</fullName>
        <ecNumber evidence="1">3.5.-.-</ecNumber>
    </submittedName>
</protein>
<gene>
    <name evidence="1" type="ORF">AAG747_15135</name>
</gene>
<keyword evidence="1" id="KW-0378">Hydrolase</keyword>
<evidence type="ECO:0000313" key="1">
    <source>
        <dbReference type="EMBL" id="MEN7549256.1"/>
    </source>
</evidence>
<name>A0AAW9S8B6_9BACT</name>
<keyword evidence="2" id="KW-1185">Reference proteome</keyword>
<dbReference type="Proteomes" id="UP001403385">
    <property type="component" value="Unassembled WGS sequence"/>
</dbReference>
<dbReference type="Pfam" id="PF04199">
    <property type="entry name" value="Cyclase"/>
    <property type="match status" value="1"/>
</dbReference>
<accession>A0AAW9S8B6</accession>
<reference evidence="1 2" key="1">
    <citation type="submission" date="2024-04" db="EMBL/GenBank/DDBJ databases">
        <title>Novel genus in family Flammeovirgaceae.</title>
        <authorList>
            <person name="Nguyen T.H."/>
            <person name="Vuong T.Q."/>
            <person name="Le H."/>
            <person name="Kim S.-G."/>
        </authorList>
    </citation>
    <scope>NUCLEOTIDE SEQUENCE [LARGE SCALE GENOMIC DNA]</scope>
    <source>
        <strain evidence="1 2">JCM 23209</strain>
    </source>
</reference>
<dbReference type="PANTHER" id="PTHR31118:SF32">
    <property type="entry name" value="KYNURENINE FORMAMIDASE"/>
    <property type="match status" value="1"/>
</dbReference>
<evidence type="ECO:0000313" key="2">
    <source>
        <dbReference type="Proteomes" id="UP001403385"/>
    </source>
</evidence>
<proteinExistence type="predicted"/>
<dbReference type="AlphaFoldDB" id="A0AAW9S8B6"/>
<dbReference type="EMBL" id="JBDKWZ010000008">
    <property type="protein sequence ID" value="MEN7549256.1"/>
    <property type="molecule type" value="Genomic_DNA"/>
</dbReference>
<dbReference type="InterPro" id="IPR007325">
    <property type="entry name" value="KFase/CYL"/>
</dbReference>